<dbReference type="EMBL" id="JANVFS010000043">
    <property type="protein sequence ID" value="KAJ4466823.1"/>
    <property type="molecule type" value="Genomic_DNA"/>
</dbReference>
<dbReference type="AlphaFoldDB" id="A0A9W9DEM9"/>
<reference evidence="2" key="2">
    <citation type="journal article" date="2023" name="Proc. Natl. Acad. Sci. U.S.A.">
        <title>A global phylogenomic analysis of the shiitake genus Lentinula.</title>
        <authorList>
            <person name="Sierra-Patev S."/>
            <person name="Min B."/>
            <person name="Naranjo-Ortiz M."/>
            <person name="Looney B."/>
            <person name="Konkel Z."/>
            <person name="Slot J.C."/>
            <person name="Sakamoto Y."/>
            <person name="Steenwyk J.L."/>
            <person name="Rokas A."/>
            <person name="Carro J."/>
            <person name="Camarero S."/>
            <person name="Ferreira P."/>
            <person name="Molpeceres G."/>
            <person name="Ruiz-Duenas F.J."/>
            <person name="Serrano A."/>
            <person name="Henrissat B."/>
            <person name="Drula E."/>
            <person name="Hughes K.W."/>
            <person name="Mata J.L."/>
            <person name="Ishikawa N.K."/>
            <person name="Vargas-Isla R."/>
            <person name="Ushijima S."/>
            <person name="Smith C.A."/>
            <person name="Donoghue J."/>
            <person name="Ahrendt S."/>
            <person name="Andreopoulos W."/>
            <person name="He G."/>
            <person name="LaButti K."/>
            <person name="Lipzen A."/>
            <person name="Ng V."/>
            <person name="Riley R."/>
            <person name="Sandor L."/>
            <person name="Barry K."/>
            <person name="Martinez A.T."/>
            <person name="Xiao Y."/>
            <person name="Gibbons J.G."/>
            <person name="Terashima K."/>
            <person name="Grigoriev I.V."/>
            <person name="Hibbett D."/>
        </authorList>
    </citation>
    <scope>NUCLEOTIDE SEQUENCE</scope>
    <source>
        <strain evidence="2">Sp2 HRB7682 ss15</strain>
    </source>
</reference>
<evidence type="ECO:0000313" key="2">
    <source>
        <dbReference type="EMBL" id="KAJ4466823.1"/>
    </source>
</evidence>
<feature type="transmembrane region" description="Helical" evidence="1">
    <location>
        <begin position="140"/>
        <end position="162"/>
    </location>
</feature>
<protein>
    <submittedName>
        <fullName evidence="2">Uncharacterized protein</fullName>
    </submittedName>
</protein>
<sequence>MSEATSVLEIIPPDSSQHDASLIILFFVLQLIGLVGSIFTIVIAHFSLIRRHLTWYNFLASWIISSLSYSLLLFAGQIDLSGEKKSEVPFGLCVFQSSVIYASPPLSAATMLGMVAQIWFSVHLMLFKRPMIAQKLMTRIVLILPYMLFLGISTEALVFGLMYPDSVRVTGSGMYCNSGLAIPGRISAGVVAVVLVPVVVIEILIIASLRKFWSVFKSPGTSPSINTLSMIIRVLLFSIFGILALGLSLFFFFTIHHGAALNIVIAFIPVTAVFTFASQKDLLEVWMFRKWRKKGSSAVFVPARAMAESDSTLGSPVSVYDEKDLPPLPA</sequence>
<accession>A0A9W9DEM9</accession>
<gene>
    <name evidence="2" type="ORF">C8J55DRAFT_233403</name>
</gene>
<evidence type="ECO:0000313" key="3">
    <source>
        <dbReference type="Proteomes" id="UP001150238"/>
    </source>
</evidence>
<feature type="transmembrane region" description="Helical" evidence="1">
    <location>
        <begin position="55"/>
        <end position="78"/>
    </location>
</feature>
<proteinExistence type="predicted"/>
<keyword evidence="1" id="KW-0472">Membrane</keyword>
<feature type="transmembrane region" description="Helical" evidence="1">
    <location>
        <begin position="98"/>
        <end position="120"/>
    </location>
</feature>
<feature type="transmembrane region" description="Helical" evidence="1">
    <location>
        <begin position="20"/>
        <end position="43"/>
    </location>
</feature>
<name>A0A9W9DEM9_9AGAR</name>
<dbReference type="SUPFAM" id="SSF81321">
    <property type="entry name" value="Family A G protein-coupled receptor-like"/>
    <property type="match status" value="1"/>
</dbReference>
<reference evidence="2" key="1">
    <citation type="submission" date="2022-08" db="EMBL/GenBank/DDBJ databases">
        <authorList>
            <consortium name="DOE Joint Genome Institute"/>
            <person name="Min B."/>
            <person name="Riley R."/>
            <person name="Sierra-Patev S."/>
            <person name="Naranjo-Ortiz M."/>
            <person name="Looney B."/>
            <person name="Konkel Z."/>
            <person name="Slot J.C."/>
            <person name="Sakamoto Y."/>
            <person name="Steenwyk J.L."/>
            <person name="Rokas A."/>
            <person name="Carro J."/>
            <person name="Camarero S."/>
            <person name="Ferreira P."/>
            <person name="Molpeceres G."/>
            <person name="Ruiz-Duenas F.J."/>
            <person name="Serrano A."/>
            <person name="Henrissat B."/>
            <person name="Drula E."/>
            <person name="Hughes K.W."/>
            <person name="Mata J.L."/>
            <person name="Ishikawa N.K."/>
            <person name="Vargas-Isla R."/>
            <person name="Ushijima S."/>
            <person name="Smith C.A."/>
            <person name="Ahrendt S."/>
            <person name="Andreopoulos W."/>
            <person name="He G."/>
            <person name="Labutti K."/>
            <person name="Lipzen A."/>
            <person name="Ng V."/>
            <person name="Sandor L."/>
            <person name="Barry K."/>
            <person name="Martinez A.T."/>
            <person name="Xiao Y."/>
            <person name="Gibbons J.G."/>
            <person name="Terashima K."/>
            <person name="Hibbett D.S."/>
            <person name="Grigoriev I.V."/>
        </authorList>
    </citation>
    <scope>NUCLEOTIDE SEQUENCE</scope>
    <source>
        <strain evidence="2">Sp2 HRB7682 ss15</strain>
    </source>
</reference>
<keyword evidence="1" id="KW-0812">Transmembrane</keyword>
<feature type="transmembrane region" description="Helical" evidence="1">
    <location>
        <begin position="182"/>
        <end position="209"/>
    </location>
</feature>
<dbReference type="Proteomes" id="UP001150238">
    <property type="component" value="Unassembled WGS sequence"/>
</dbReference>
<keyword evidence="1" id="KW-1133">Transmembrane helix</keyword>
<feature type="transmembrane region" description="Helical" evidence="1">
    <location>
        <begin position="259"/>
        <end position="277"/>
    </location>
</feature>
<comment type="caution">
    <text evidence="2">The sequence shown here is derived from an EMBL/GenBank/DDBJ whole genome shotgun (WGS) entry which is preliminary data.</text>
</comment>
<evidence type="ECO:0000256" key="1">
    <source>
        <dbReference type="SAM" id="Phobius"/>
    </source>
</evidence>
<organism evidence="2 3">
    <name type="scientific">Lentinula lateritia</name>
    <dbReference type="NCBI Taxonomy" id="40482"/>
    <lineage>
        <taxon>Eukaryota</taxon>
        <taxon>Fungi</taxon>
        <taxon>Dikarya</taxon>
        <taxon>Basidiomycota</taxon>
        <taxon>Agaricomycotina</taxon>
        <taxon>Agaricomycetes</taxon>
        <taxon>Agaricomycetidae</taxon>
        <taxon>Agaricales</taxon>
        <taxon>Marasmiineae</taxon>
        <taxon>Omphalotaceae</taxon>
        <taxon>Lentinula</taxon>
    </lineage>
</organism>
<feature type="transmembrane region" description="Helical" evidence="1">
    <location>
        <begin position="230"/>
        <end position="253"/>
    </location>
</feature>